<evidence type="ECO:0000313" key="3">
    <source>
        <dbReference type="Proteomes" id="UP001054945"/>
    </source>
</evidence>
<comment type="caution">
    <text evidence="2">The sequence shown here is derived from an EMBL/GenBank/DDBJ whole genome shotgun (WGS) entry which is preliminary data.</text>
</comment>
<evidence type="ECO:0000256" key="1">
    <source>
        <dbReference type="SAM" id="MobiDB-lite"/>
    </source>
</evidence>
<dbReference type="Proteomes" id="UP001054945">
    <property type="component" value="Unassembled WGS sequence"/>
</dbReference>
<dbReference type="EMBL" id="BPLR01004754">
    <property type="protein sequence ID" value="GIX97225.1"/>
    <property type="molecule type" value="Genomic_DNA"/>
</dbReference>
<keyword evidence="3" id="KW-1185">Reference proteome</keyword>
<reference evidence="2 3" key="1">
    <citation type="submission" date="2021-06" db="EMBL/GenBank/DDBJ databases">
        <title>Caerostris extrusa draft genome.</title>
        <authorList>
            <person name="Kono N."/>
            <person name="Arakawa K."/>
        </authorList>
    </citation>
    <scope>NUCLEOTIDE SEQUENCE [LARGE SCALE GENOMIC DNA]</scope>
</reference>
<evidence type="ECO:0000313" key="2">
    <source>
        <dbReference type="EMBL" id="GIX97225.1"/>
    </source>
</evidence>
<organism evidence="2 3">
    <name type="scientific">Caerostris extrusa</name>
    <name type="common">Bark spider</name>
    <name type="synonym">Caerostris bankana</name>
    <dbReference type="NCBI Taxonomy" id="172846"/>
    <lineage>
        <taxon>Eukaryota</taxon>
        <taxon>Metazoa</taxon>
        <taxon>Ecdysozoa</taxon>
        <taxon>Arthropoda</taxon>
        <taxon>Chelicerata</taxon>
        <taxon>Arachnida</taxon>
        <taxon>Araneae</taxon>
        <taxon>Araneomorphae</taxon>
        <taxon>Entelegynae</taxon>
        <taxon>Araneoidea</taxon>
        <taxon>Araneidae</taxon>
        <taxon>Caerostris</taxon>
    </lineage>
</organism>
<accession>A0AAV4PJH6</accession>
<feature type="region of interest" description="Disordered" evidence="1">
    <location>
        <begin position="115"/>
        <end position="136"/>
    </location>
</feature>
<feature type="region of interest" description="Disordered" evidence="1">
    <location>
        <begin position="159"/>
        <end position="183"/>
    </location>
</feature>
<dbReference type="AlphaFoldDB" id="A0AAV4PJH6"/>
<sequence>MTKVFKILREHPLPESHPGLRFPISQMSNSVQLKKSQINSPREFQPKRKLGSPRKPKNRFLAASAKYNLHLSRSNYGPLKDSKDSFLPEMRPHFFVSTHSGFEEFRDKRLRKKYKHRKVSKRKGNTETLITNRPNPFYPEREVAEETNHIEAFPLRRRTEKRMSENDTEISVDATTENNSKEKKDAILDSDVQIVQFEEKNKLSLQNMFRNLTRK</sequence>
<gene>
    <name evidence="2" type="ORF">CEXT_211781</name>
</gene>
<feature type="compositionally biased region" description="Polar residues" evidence="1">
    <location>
        <begin position="33"/>
        <end position="42"/>
    </location>
</feature>
<feature type="compositionally biased region" description="Basic residues" evidence="1">
    <location>
        <begin position="47"/>
        <end position="57"/>
    </location>
</feature>
<proteinExistence type="predicted"/>
<protein>
    <submittedName>
        <fullName evidence="2">Uncharacterized protein</fullName>
    </submittedName>
</protein>
<feature type="region of interest" description="Disordered" evidence="1">
    <location>
        <begin position="33"/>
        <end position="57"/>
    </location>
</feature>
<name>A0AAV4PJH6_CAEEX</name>